<evidence type="ECO:0000256" key="1">
    <source>
        <dbReference type="SAM" id="SignalP"/>
    </source>
</evidence>
<proteinExistence type="predicted"/>
<keyword evidence="1" id="KW-0732">Signal</keyword>
<dbReference type="AlphaFoldDB" id="A0AAD6C951"/>
<dbReference type="Proteomes" id="UP001213681">
    <property type="component" value="Unassembled WGS sequence"/>
</dbReference>
<sequence>MRFLKGLFCAFGLISLASAKGLSWKLDQSCQTDGIGDMVSNAVGSAFSMASDEYDVLNKLLTNQDLGANQENIRNVVKWMFMKDGEEPNNARLNLLKTRLSILVKAKDRKDNEEPDGSTIVVYCGFDRFKPTLDGRWYDEDLDEVLEKDQAFETCKGNEPTVAYTWNSPNKDKPPQIQICPWFINWMKSVDTHSLKDAQPKALFWRAVSTSLSKMHTLLTPIDVDSLLDKVILHELTHTRVAGVAEDVDGPSFATVRYGWNRCRKLAQEGSDDPERESQVNADSIALCGSAIRFIKDGREVKENGDVV</sequence>
<dbReference type="InterPro" id="IPR024079">
    <property type="entry name" value="MetalloPept_cat_dom_sf"/>
</dbReference>
<dbReference type="RefSeq" id="XP_056767939.1">
    <property type="nucleotide sequence ID" value="XM_056907212.1"/>
</dbReference>
<organism evidence="2 3">
    <name type="scientific">Penicillium daleae</name>
    <dbReference type="NCBI Taxonomy" id="63821"/>
    <lineage>
        <taxon>Eukaryota</taxon>
        <taxon>Fungi</taxon>
        <taxon>Dikarya</taxon>
        <taxon>Ascomycota</taxon>
        <taxon>Pezizomycotina</taxon>
        <taxon>Eurotiomycetes</taxon>
        <taxon>Eurotiomycetidae</taxon>
        <taxon>Eurotiales</taxon>
        <taxon>Aspergillaceae</taxon>
        <taxon>Penicillium</taxon>
    </lineage>
</organism>
<dbReference type="GO" id="GO:0008237">
    <property type="term" value="F:metallopeptidase activity"/>
    <property type="evidence" value="ECO:0007669"/>
    <property type="project" value="InterPro"/>
</dbReference>
<evidence type="ECO:0000313" key="2">
    <source>
        <dbReference type="EMBL" id="KAJ5455566.1"/>
    </source>
</evidence>
<feature type="signal peptide" evidence="1">
    <location>
        <begin position="1"/>
        <end position="19"/>
    </location>
</feature>
<evidence type="ECO:0000313" key="3">
    <source>
        <dbReference type="Proteomes" id="UP001213681"/>
    </source>
</evidence>
<name>A0AAD6C951_9EURO</name>
<comment type="caution">
    <text evidence="2">The sequence shown here is derived from an EMBL/GenBank/DDBJ whole genome shotgun (WGS) entry which is preliminary data.</text>
</comment>
<dbReference type="GeneID" id="81597455"/>
<feature type="chain" id="PRO_5042039327" description="Lysine-specific metallo-endopeptidase domain-containing protein" evidence="1">
    <location>
        <begin position="20"/>
        <end position="308"/>
    </location>
</feature>
<dbReference type="SUPFAM" id="SSF55486">
    <property type="entry name" value="Metalloproteases ('zincins'), catalytic domain"/>
    <property type="match status" value="1"/>
</dbReference>
<reference evidence="2" key="2">
    <citation type="journal article" date="2023" name="IMA Fungus">
        <title>Comparative genomic study of the Penicillium genus elucidates a diverse pangenome and 15 lateral gene transfer events.</title>
        <authorList>
            <person name="Petersen C."/>
            <person name="Sorensen T."/>
            <person name="Nielsen M.R."/>
            <person name="Sondergaard T.E."/>
            <person name="Sorensen J.L."/>
            <person name="Fitzpatrick D.A."/>
            <person name="Frisvad J.C."/>
            <person name="Nielsen K.L."/>
        </authorList>
    </citation>
    <scope>NUCLEOTIDE SEQUENCE</scope>
    <source>
        <strain evidence="2">IBT 16125</strain>
    </source>
</reference>
<gene>
    <name evidence="2" type="ORF">N7458_003830</name>
</gene>
<dbReference type="EMBL" id="JAPVEA010000004">
    <property type="protein sequence ID" value="KAJ5455566.1"/>
    <property type="molecule type" value="Genomic_DNA"/>
</dbReference>
<accession>A0AAD6C951</accession>
<evidence type="ECO:0008006" key="4">
    <source>
        <dbReference type="Google" id="ProtNLM"/>
    </source>
</evidence>
<protein>
    <recommendedName>
        <fullName evidence="4">Lysine-specific metallo-endopeptidase domain-containing protein</fullName>
    </recommendedName>
</protein>
<keyword evidence="3" id="KW-1185">Reference proteome</keyword>
<reference evidence="2" key="1">
    <citation type="submission" date="2022-12" db="EMBL/GenBank/DDBJ databases">
        <authorList>
            <person name="Petersen C."/>
        </authorList>
    </citation>
    <scope>NUCLEOTIDE SEQUENCE</scope>
    <source>
        <strain evidence="2">IBT 16125</strain>
    </source>
</reference>
<dbReference type="Gene3D" id="3.40.390.10">
    <property type="entry name" value="Collagenase (Catalytic Domain)"/>
    <property type="match status" value="1"/>
</dbReference>